<feature type="domain" description="3-beta hydroxysteroid dehydrogenase/isomerase" evidence="1">
    <location>
        <begin position="16"/>
        <end position="269"/>
    </location>
</feature>
<dbReference type="GO" id="GO:0000252">
    <property type="term" value="F:3-beta-hydroxysteroid dehydrogenase [NAD(P)+]/C4-decarboxylase activity"/>
    <property type="evidence" value="ECO:0007669"/>
    <property type="project" value="UniProtKB-EC"/>
</dbReference>
<evidence type="ECO:0000313" key="3">
    <source>
        <dbReference type="Proteomes" id="UP001642405"/>
    </source>
</evidence>
<organism evidence="2 3">
    <name type="scientific">Sporothrix curviconia</name>
    <dbReference type="NCBI Taxonomy" id="1260050"/>
    <lineage>
        <taxon>Eukaryota</taxon>
        <taxon>Fungi</taxon>
        <taxon>Dikarya</taxon>
        <taxon>Ascomycota</taxon>
        <taxon>Pezizomycotina</taxon>
        <taxon>Sordariomycetes</taxon>
        <taxon>Sordariomycetidae</taxon>
        <taxon>Ophiostomatales</taxon>
        <taxon>Ophiostomataceae</taxon>
        <taxon>Sporothrix</taxon>
    </lineage>
</organism>
<dbReference type="EMBL" id="CAWUHB010000018">
    <property type="protein sequence ID" value="CAK7219888.1"/>
    <property type="molecule type" value="Genomic_DNA"/>
</dbReference>
<proteinExistence type="predicted"/>
<comment type="caution">
    <text evidence="2">The sequence shown here is derived from an EMBL/GenBank/DDBJ whole genome shotgun (WGS) entry which is preliminary data.</text>
</comment>
<evidence type="ECO:0000259" key="1">
    <source>
        <dbReference type="Pfam" id="PF01073"/>
    </source>
</evidence>
<reference evidence="2 3" key="1">
    <citation type="submission" date="2024-01" db="EMBL/GenBank/DDBJ databases">
        <authorList>
            <person name="Allen C."/>
            <person name="Tagirdzhanova G."/>
        </authorList>
    </citation>
    <scope>NUCLEOTIDE SEQUENCE [LARGE SCALE GENOMIC DNA]</scope>
</reference>
<sequence>MAQQQPPEPPSRRGALVIGGCGFLGYHLVQHLGKDASFSPLHVLDVNITNNRVDDVMYTQGTITDGQAVHSTLQRFQPRVVFHMASPPASLPSNLHKEFDETNVKGTQTLLEASKNAHVEAFVYTSTVDVYADPPHNSLGEDAPLWTDVSGKPVKMSEYCRTKAIADGLVRIANSASLPTVVLRPGHVYGERHTQGLYEILDAASGTKPLVQLKTDALMDVASADNVAAGHVLAAKALLNGVAGVAGEAFNVSDGSPVPFWHHARVIWTVARGKKAVDNIWTLPTWVMNIAKAQRLLGFKPVVNHDEVLAESVRWELKRRGQQAMG</sequence>
<dbReference type="EC" id="1.1.1.170" evidence="2"/>
<protein>
    <submittedName>
        <fullName evidence="2">Erg26, C-3 sterol dehydrogenase</fullName>
        <ecNumber evidence="2">1.1.1.170</ecNumber>
    </submittedName>
</protein>
<gene>
    <name evidence="2" type="primary">ERG26_1</name>
    <name evidence="2" type="ORF">SCUCBS95973_003973</name>
</gene>
<keyword evidence="2" id="KW-0560">Oxidoreductase</keyword>
<dbReference type="InterPro" id="IPR036291">
    <property type="entry name" value="NAD(P)-bd_dom_sf"/>
</dbReference>
<name>A0ABP0BJT5_9PEZI</name>
<dbReference type="PANTHER" id="PTHR43000">
    <property type="entry name" value="DTDP-D-GLUCOSE 4,6-DEHYDRATASE-RELATED"/>
    <property type="match status" value="1"/>
</dbReference>
<dbReference type="Proteomes" id="UP001642405">
    <property type="component" value="Unassembled WGS sequence"/>
</dbReference>
<dbReference type="SUPFAM" id="SSF51735">
    <property type="entry name" value="NAD(P)-binding Rossmann-fold domains"/>
    <property type="match status" value="1"/>
</dbReference>
<dbReference type="InterPro" id="IPR002225">
    <property type="entry name" value="3Beta_OHSteriod_DH/Estase"/>
</dbReference>
<dbReference type="Pfam" id="PF01073">
    <property type="entry name" value="3Beta_HSD"/>
    <property type="match status" value="1"/>
</dbReference>
<keyword evidence="3" id="KW-1185">Reference proteome</keyword>
<evidence type="ECO:0000313" key="2">
    <source>
        <dbReference type="EMBL" id="CAK7219888.1"/>
    </source>
</evidence>
<dbReference type="Gene3D" id="3.40.50.720">
    <property type="entry name" value="NAD(P)-binding Rossmann-like Domain"/>
    <property type="match status" value="1"/>
</dbReference>
<accession>A0ABP0BJT5</accession>